<reference evidence="16 17" key="1">
    <citation type="journal article" date="2019" name="Plant Biotechnol. J.">
        <title>The red bayberry genome and genetic basis of sex determination.</title>
        <authorList>
            <person name="Jia H.M."/>
            <person name="Jia H.J."/>
            <person name="Cai Q.L."/>
            <person name="Wang Y."/>
            <person name="Zhao H.B."/>
            <person name="Yang W.F."/>
            <person name="Wang G.Y."/>
            <person name="Li Y.H."/>
            <person name="Zhan D.L."/>
            <person name="Shen Y.T."/>
            <person name="Niu Q.F."/>
            <person name="Chang L."/>
            <person name="Qiu J."/>
            <person name="Zhao L."/>
            <person name="Xie H.B."/>
            <person name="Fu W.Y."/>
            <person name="Jin J."/>
            <person name="Li X.W."/>
            <person name="Jiao Y."/>
            <person name="Zhou C.C."/>
            <person name="Tu T."/>
            <person name="Chai C.Y."/>
            <person name="Gao J.L."/>
            <person name="Fan L.J."/>
            <person name="van de Weg E."/>
            <person name="Wang J.Y."/>
            <person name="Gao Z.S."/>
        </authorList>
    </citation>
    <scope>NUCLEOTIDE SEQUENCE [LARGE SCALE GENOMIC DNA]</scope>
    <source>
        <tissue evidence="16">Leaves</tissue>
    </source>
</reference>
<protein>
    <submittedName>
        <fullName evidence="16">Cation/H(+) antiporter 24</fullName>
    </submittedName>
</protein>
<dbReference type="FunFam" id="1.20.1530.20:FF:000022">
    <property type="entry name" value="Cation/H(+) antiporter 24"/>
    <property type="match status" value="1"/>
</dbReference>
<evidence type="ECO:0000256" key="8">
    <source>
        <dbReference type="ARBA" id="ARBA00023065"/>
    </source>
</evidence>
<comment type="similarity">
    <text evidence="10">Belongs to the monovalent cation:proton antiporter 2 (CPA2) transporter (TC 2.A.37) family. CHX (TC 2.A.37.4) subfamily.</text>
</comment>
<evidence type="ECO:0000313" key="16">
    <source>
        <dbReference type="EMBL" id="KAB1202232.1"/>
    </source>
</evidence>
<keyword evidence="17" id="KW-1185">Reference proteome</keyword>
<feature type="transmembrane region" description="Helical" evidence="12">
    <location>
        <begin position="355"/>
        <end position="373"/>
    </location>
</feature>
<dbReference type="AlphaFoldDB" id="A0A6A1UPH8"/>
<feature type="domain" description="Cation/H+ exchanger transmembrane" evidence="13">
    <location>
        <begin position="88"/>
        <end position="466"/>
    </location>
</feature>
<feature type="transmembrane region" description="Helical" evidence="12">
    <location>
        <begin position="135"/>
        <end position="155"/>
    </location>
</feature>
<keyword evidence="9 12" id="KW-0472">Membrane</keyword>
<feature type="transmembrane region" description="Helical" evidence="12">
    <location>
        <begin position="267"/>
        <end position="285"/>
    </location>
</feature>
<dbReference type="InterPro" id="IPR006153">
    <property type="entry name" value="Cation/H_exchanger_TM"/>
</dbReference>
<dbReference type="InterPro" id="IPR057290">
    <property type="entry name" value="CHX17_C"/>
</dbReference>
<dbReference type="Gene3D" id="1.20.1530.20">
    <property type="match status" value="1"/>
</dbReference>
<dbReference type="InterPro" id="IPR038770">
    <property type="entry name" value="Na+/solute_symporter_sf"/>
</dbReference>
<feature type="transmembrane region" description="Helical" evidence="12">
    <location>
        <begin position="449"/>
        <end position="472"/>
    </location>
</feature>
<dbReference type="Pfam" id="PF23259">
    <property type="entry name" value="CHX17_C"/>
    <property type="match status" value="1"/>
</dbReference>
<keyword evidence="5 12" id="KW-0812">Transmembrane</keyword>
<dbReference type="GO" id="GO:0015297">
    <property type="term" value="F:antiporter activity"/>
    <property type="evidence" value="ECO:0007669"/>
    <property type="project" value="UniProtKB-KW"/>
</dbReference>
<evidence type="ECO:0000256" key="1">
    <source>
        <dbReference type="ARBA" id="ARBA00004141"/>
    </source>
</evidence>
<dbReference type="GO" id="GO:1902600">
    <property type="term" value="P:proton transmembrane transport"/>
    <property type="evidence" value="ECO:0007669"/>
    <property type="project" value="InterPro"/>
</dbReference>
<evidence type="ECO:0000256" key="3">
    <source>
        <dbReference type="ARBA" id="ARBA00022449"/>
    </source>
</evidence>
<evidence type="ECO:0000256" key="9">
    <source>
        <dbReference type="ARBA" id="ARBA00023136"/>
    </source>
</evidence>
<dbReference type="EMBL" id="RXIC02000026">
    <property type="protein sequence ID" value="KAB1202232.1"/>
    <property type="molecule type" value="Genomic_DNA"/>
</dbReference>
<comment type="function">
    <text evidence="11">May operate as a cation/H(+) antiporter.</text>
</comment>
<comment type="caution">
    <text evidence="16">The sequence shown here is derived from an EMBL/GenBank/DDBJ whole genome shotgun (WGS) entry which is preliminary data.</text>
</comment>
<feature type="transmembrane region" description="Helical" evidence="12">
    <location>
        <begin position="306"/>
        <end position="335"/>
    </location>
</feature>
<dbReference type="Pfam" id="PF00999">
    <property type="entry name" value="Na_H_Exchanger"/>
    <property type="match status" value="1"/>
</dbReference>
<evidence type="ECO:0000259" key="13">
    <source>
        <dbReference type="Pfam" id="PF00999"/>
    </source>
</evidence>
<evidence type="ECO:0000256" key="2">
    <source>
        <dbReference type="ARBA" id="ARBA00022448"/>
    </source>
</evidence>
<dbReference type="InterPro" id="IPR050794">
    <property type="entry name" value="CPA2_transporter"/>
</dbReference>
<keyword evidence="4" id="KW-0633">Potassium transport</keyword>
<keyword evidence="6" id="KW-0630">Potassium</keyword>
<comment type="subcellular location">
    <subcellularLocation>
        <location evidence="1">Membrane</location>
        <topology evidence="1">Multi-pass membrane protein</topology>
    </subcellularLocation>
</comment>
<keyword evidence="3" id="KW-0050">Antiport</keyword>
<proteinExistence type="inferred from homology"/>
<keyword evidence="7 12" id="KW-1133">Transmembrane helix</keyword>
<evidence type="ECO:0000256" key="5">
    <source>
        <dbReference type="ARBA" id="ARBA00022692"/>
    </source>
</evidence>
<evidence type="ECO:0000259" key="15">
    <source>
        <dbReference type="Pfam" id="PF23259"/>
    </source>
</evidence>
<gene>
    <name evidence="16" type="ORF">CJ030_MR8G010066</name>
</gene>
<dbReference type="PANTHER" id="PTHR32468:SF109">
    <property type="entry name" value="CATION_H(+) ANTIPORTER 24-RELATED"/>
    <property type="match status" value="1"/>
</dbReference>
<feature type="domain" description="Cation/H(+) antiporter C-terminal" evidence="15">
    <location>
        <begin position="801"/>
        <end position="943"/>
    </location>
</feature>
<dbReference type="GO" id="GO:0016020">
    <property type="term" value="C:membrane"/>
    <property type="evidence" value="ECO:0007669"/>
    <property type="project" value="UniProtKB-SubCell"/>
</dbReference>
<name>A0A6A1UPH8_9ROSI</name>
<feature type="transmembrane region" description="Helical" evidence="12">
    <location>
        <begin position="71"/>
        <end position="94"/>
    </location>
</feature>
<evidence type="ECO:0000256" key="4">
    <source>
        <dbReference type="ARBA" id="ARBA00022538"/>
    </source>
</evidence>
<dbReference type="InterPro" id="IPR057291">
    <property type="entry name" value="CHX17_2nd"/>
</dbReference>
<dbReference type="GO" id="GO:0006813">
    <property type="term" value="P:potassium ion transport"/>
    <property type="evidence" value="ECO:0007669"/>
    <property type="project" value="UniProtKB-KW"/>
</dbReference>
<evidence type="ECO:0000256" key="7">
    <source>
        <dbReference type="ARBA" id="ARBA00022989"/>
    </source>
</evidence>
<dbReference type="OrthoDB" id="1861329at2759"/>
<evidence type="ECO:0000256" key="12">
    <source>
        <dbReference type="SAM" id="Phobius"/>
    </source>
</evidence>
<evidence type="ECO:0000256" key="6">
    <source>
        <dbReference type="ARBA" id="ARBA00022958"/>
    </source>
</evidence>
<evidence type="ECO:0000256" key="11">
    <source>
        <dbReference type="ARBA" id="ARBA00054890"/>
    </source>
</evidence>
<feature type="domain" description="Cation/H(+) antiporter central" evidence="14">
    <location>
        <begin position="527"/>
        <end position="650"/>
    </location>
</feature>
<dbReference type="Pfam" id="PF23256">
    <property type="entry name" value="CHX17_2nd"/>
    <property type="match status" value="1"/>
</dbReference>
<dbReference type="GO" id="GO:0012505">
    <property type="term" value="C:endomembrane system"/>
    <property type="evidence" value="ECO:0007669"/>
    <property type="project" value="TreeGrafter"/>
</dbReference>
<feature type="transmembrane region" description="Helical" evidence="12">
    <location>
        <begin position="196"/>
        <end position="219"/>
    </location>
</feature>
<evidence type="ECO:0000313" key="17">
    <source>
        <dbReference type="Proteomes" id="UP000516437"/>
    </source>
</evidence>
<keyword evidence="2" id="KW-0813">Transport</keyword>
<dbReference type="PANTHER" id="PTHR32468">
    <property type="entry name" value="CATION/H + ANTIPORTER"/>
    <property type="match status" value="1"/>
</dbReference>
<accession>A0A6A1UPH8</accession>
<evidence type="ECO:0000256" key="10">
    <source>
        <dbReference type="ARBA" id="ARBA00038341"/>
    </source>
</evidence>
<organism evidence="16 17">
    <name type="scientific">Morella rubra</name>
    <name type="common">Chinese bayberry</name>
    <dbReference type="NCBI Taxonomy" id="262757"/>
    <lineage>
        <taxon>Eukaryota</taxon>
        <taxon>Viridiplantae</taxon>
        <taxon>Streptophyta</taxon>
        <taxon>Embryophyta</taxon>
        <taxon>Tracheophyta</taxon>
        <taxon>Spermatophyta</taxon>
        <taxon>Magnoliopsida</taxon>
        <taxon>eudicotyledons</taxon>
        <taxon>Gunneridae</taxon>
        <taxon>Pentapetalae</taxon>
        <taxon>rosids</taxon>
        <taxon>fabids</taxon>
        <taxon>Fagales</taxon>
        <taxon>Myricaceae</taxon>
        <taxon>Morella</taxon>
    </lineage>
</organism>
<evidence type="ECO:0000259" key="14">
    <source>
        <dbReference type="Pfam" id="PF23256"/>
    </source>
</evidence>
<dbReference type="Proteomes" id="UP000516437">
    <property type="component" value="Chromosome 8"/>
</dbReference>
<feature type="transmembrane region" description="Helical" evidence="12">
    <location>
        <begin position="167"/>
        <end position="189"/>
    </location>
</feature>
<sequence length="964" mass="107099">MVRVFPDYPPVALPVGWRTSSDALRTTAKVLVGETQAYNHADGQLATMLTCRRTHKTHPFGVFNGVSPLDYSFTLILLEVVLVILASHAVRLLLRPLKQPRIVSDIIGGIIIGPSVLGRNKSFASHMYPENAQYVLKNIGILGFMYFLFISGVKMDLTLIKKAGKKIWYIALVGVSLPLTVVVMVGFILRKYMDEDLAMISSIGAVSSAFAITVFPSLYPILEELNLLSSEIGRMALSTSIISDTVGINAIVAFEAAKQGEGNAINALWYMISVVFLLAFMLTFVRWTMEWIIKQTPEGQPVDQGYVVAILLGVCMMGFLTDMFGIAIANGPLWLGLVIPDGPPLGATLVKRSETIIMDLLMPFAFAMVGLVTDVSAMTSVGWSTLSPLFVMAVTGYFSKLIGTLVPSAFFDLPLRDGLTLGLIMSLRGQVELTLYVHWMDKLIIRTPGFTMMVLLTVLVTAIATPLINILYDPTKPYMVNKRRTIQHHPPGKELRVLLCIHDEESVTGFINLLEVSNPSTSCPFSIFALHLVELVGRANPVFVDHEHQELPAKYAAYDNIHKALRLYEEGREDFLKLHAFTVVSPMRSMYQDICKLALVKKVTLIILPFHKEHLQRLVGTELVRAGVRSVNFSVLDHAPCSVGVLVDKGQFRRPLTAISSQHSMNHYAMLFLGGADAREALVYADRMAEKKDVRLTVVRFLAYNGEGDFEAEKKLDDGLVTQGDHEHQELPAKYAAYDNIHKALRLYDFLKLHAFTVTNAIHVPRHLQARSCEKSVLVDKGQFRRPLTAISSQHSMNHYAMLFLGGADAREALVYADRMAEKKDVRLTVVRFLAYNGEGDFEAEKKLDDGLVTWFWVKNEKNDRVVYREVVVRDGNQTVAAIQAVNDESFDLWIVGRRHGINPIFFEGLTDWSENQELGVIGDYVASADFDSSASVLVVQQQIMRAAGATKGASMGTHPWGLC</sequence>
<dbReference type="GO" id="GO:0006885">
    <property type="term" value="P:regulation of pH"/>
    <property type="evidence" value="ECO:0007669"/>
    <property type="project" value="TreeGrafter"/>
</dbReference>
<keyword evidence="8" id="KW-0406">Ion transport</keyword>